<protein>
    <submittedName>
        <fullName evidence="3">CoF synthetase</fullName>
    </submittedName>
</protein>
<proteinExistence type="predicted"/>
<organism evidence="3 4">
    <name type="scientific">Caulobacter flavus</name>
    <dbReference type="NCBI Taxonomy" id="1679497"/>
    <lineage>
        <taxon>Bacteria</taxon>
        <taxon>Pseudomonadati</taxon>
        <taxon>Pseudomonadota</taxon>
        <taxon>Alphaproteobacteria</taxon>
        <taxon>Caulobacterales</taxon>
        <taxon>Caulobacteraceae</taxon>
        <taxon>Caulobacter</taxon>
    </lineage>
</organism>
<dbReference type="PANTHER" id="PTHR43845">
    <property type="entry name" value="BLR5969 PROTEIN"/>
    <property type="match status" value="1"/>
</dbReference>
<evidence type="ECO:0000313" key="2">
    <source>
        <dbReference type="EMBL" id="AYV48327.1"/>
    </source>
</evidence>
<dbReference type="Gene3D" id="3.40.50.12780">
    <property type="entry name" value="N-terminal domain of ligase-like"/>
    <property type="match status" value="1"/>
</dbReference>
<dbReference type="AlphaFoldDB" id="A0A2N5CL71"/>
<dbReference type="Gene3D" id="3.30.300.30">
    <property type="match status" value="1"/>
</dbReference>
<feature type="domain" description="AMP-dependent ligase C-terminal" evidence="1">
    <location>
        <begin position="367"/>
        <end position="464"/>
    </location>
</feature>
<name>A0A2N5CL71_9CAUL</name>
<dbReference type="KEGG" id="cfh:C1707_19815"/>
<reference evidence="3 4" key="1">
    <citation type="submission" date="2017-12" db="EMBL/GenBank/DDBJ databases">
        <title>The genome sequence of Caulobacter flavus CGMCC1 15093.</title>
        <authorList>
            <person name="Gao J."/>
            <person name="Mao X."/>
            <person name="Sun J."/>
        </authorList>
    </citation>
    <scope>NUCLEOTIDE SEQUENCE [LARGE SCALE GENOMIC DNA]</scope>
    <source>
        <strain evidence="3 4">CGMCC1 15093</strain>
    </source>
</reference>
<keyword evidence="5" id="KW-1185">Reference proteome</keyword>
<dbReference type="OrthoDB" id="580775at2"/>
<dbReference type="PANTHER" id="PTHR43845:SF1">
    <property type="entry name" value="BLR5969 PROTEIN"/>
    <property type="match status" value="1"/>
</dbReference>
<evidence type="ECO:0000313" key="4">
    <source>
        <dbReference type="Proteomes" id="UP000234483"/>
    </source>
</evidence>
<dbReference type="EMBL" id="CP026100">
    <property type="protein sequence ID" value="AYV48327.1"/>
    <property type="molecule type" value="Genomic_DNA"/>
</dbReference>
<dbReference type="EMBL" id="PJRQ01000052">
    <property type="protein sequence ID" value="PLR06487.1"/>
    <property type="molecule type" value="Genomic_DNA"/>
</dbReference>
<dbReference type="Pfam" id="PF14535">
    <property type="entry name" value="AMP-binding_C_2"/>
    <property type="match status" value="1"/>
</dbReference>
<gene>
    <name evidence="2" type="ORF">C1707_19815</name>
    <name evidence="3" type="ORF">CFHF_25185</name>
</gene>
<dbReference type="Proteomes" id="UP000234483">
    <property type="component" value="Unassembled WGS sequence"/>
</dbReference>
<evidence type="ECO:0000313" key="3">
    <source>
        <dbReference type="EMBL" id="PLR06487.1"/>
    </source>
</evidence>
<dbReference type="InterPro" id="IPR045851">
    <property type="entry name" value="AMP-bd_C_sf"/>
</dbReference>
<dbReference type="InterPro" id="IPR042099">
    <property type="entry name" value="ANL_N_sf"/>
</dbReference>
<dbReference type="RefSeq" id="WP_101715665.1">
    <property type="nucleotide sequence ID" value="NZ_CP026100.1"/>
</dbReference>
<reference evidence="2 5" key="2">
    <citation type="submission" date="2018-01" db="EMBL/GenBank/DDBJ databases">
        <title>Complete genome sequence of Caulobacter flavus RHGG3.</title>
        <authorList>
            <person name="Yang E."/>
        </authorList>
    </citation>
    <scope>NUCLEOTIDE SEQUENCE [LARGE SCALE GENOMIC DNA]</scope>
    <source>
        <strain evidence="2 5">RHGG3</strain>
    </source>
</reference>
<evidence type="ECO:0000259" key="1">
    <source>
        <dbReference type="Pfam" id="PF14535"/>
    </source>
</evidence>
<sequence length="465" mass="51363">MSHQTYWQSLDYPAIVADHPIGEAFTRFATTTSRDELRALQNRLFLRCVDRAWKTPFYQRLWGSAGVEPGDIRSLDDLQRLPSFDKSDIMASLEQAPPFGDFAGFEGYPEGRRPPVMLHTTSGTTGSPQVLLFGPKSREVQSLLLARNYQFQGLAPDDVVHSVYGHGMINGGHYVREAVTRWTSAVFLSAGTGVETRSAQQVEIMKRFGATVLVGFGDYLKKLADTAVEMGIEPGRDIPVRLISAHLGREDRAAMEKAWGGAKCFDWYGVGDTGLIAGEGPDRDGLYVHEDAHYLEICDIDTGAAVAPGELGDMVVTCLFKDDLYPLIRFNTHDVTRAIPKPSSIDVVFQRIEGFLGRSDNMVKIRGINIFPQGVGAMLEHAPGFAGEFICRARRDATGRDSFAVTAETTAPTDEWRDIAGFYGEILKRKIGIEVEVELAPKGATAGLTQIDVRQKPIRLIDERY</sequence>
<dbReference type="SUPFAM" id="SSF56801">
    <property type="entry name" value="Acetyl-CoA synthetase-like"/>
    <property type="match status" value="1"/>
</dbReference>
<accession>A0A2N5CL71</accession>
<dbReference type="Proteomes" id="UP000281192">
    <property type="component" value="Chromosome"/>
</dbReference>
<dbReference type="InterPro" id="IPR028154">
    <property type="entry name" value="AMP-dep_Lig_C"/>
</dbReference>
<evidence type="ECO:0000313" key="5">
    <source>
        <dbReference type="Proteomes" id="UP000281192"/>
    </source>
</evidence>